<reference evidence="3 4" key="1">
    <citation type="submission" date="2018-10" db="EMBL/GenBank/DDBJ databases">
        <title>Genomic Encyclopedia of Archaeal and Bacterial Type Strains, Phase II (KMG-II): from individual species to whole genera.</title>
        <authorList>
            <person name="Goeker M."/>
        </authorList>
    </citation>
    <scope>NUCLEOTIDE SEQUENCE [LARGE SCALE GENOMIC DNA]</scope>
    <source>
        <strain evidence="3 4">DSM 14954</strain>
    </source>
</reference>
<dbReference type="OrthoDB" id="7949713at2"/>
<organism evidence="3 4">
    <name type="scientific">Solirubrobacter pauli</name>
    <dbReference type="NCBI Taxonomy" id="166793"/>
    <lineage>
        <taxon>Bacteria</taxon>
        <taxon>Bacillati</taxon>
        <taxon>Actinomycetota</taxon>
        <taxon>Thermoleophilia</taxon>
        <taxon>Solirubrobacterales</taxon>
        <taxon>Solirubrobacteraceae</taxon>
        <taxon>Solirubrobacter</taxon>
    </lineage>
</organism>
<dbReference type="AlphaFoldDB" id="A0A660KX16"/>
<feature type="signal peptide" evidence="2">
    <location>
        <begin position="1"/>
        <end position="19"/>
    </location>
</feature>
<sequence>MTFLALAVALTAAGCSSSADEGSSGRPTAGKQAVTFSACMRDHGVKDFPDPDASGELTIDGVLNGSSLDPEAPAWKQAIAACKDLQPAGFTGRKRTAEEQKPALAFAQCIRDHGVKDFPDPTEDSPLVDTNRIPSTNSEGGMAALNAAMDECGELARKAIEGR</sequence>
<evidence type="ECO:0000313" key="4">
    <source>
        <dbReference type="Proteomes" id="UP000278962"/>
    </source>
</evidence>
<accession>A0A660KX16</accession>
<gene>
    <name evidence="3" type="ORF">C8N24_6481</name>
</gene>
<dbReference type="EMBL" id="RBIL01000003">
    <property type="protein sequence ID" value="RKQ84851.1"/>
    <property type="molecule type" value="Genomic_DNA"/>
</dbReference>
<evidence type="ECO:0008006" key="5">
    <source>
        <dbReference type="Google" id="ProtNLM"/>
    </source>
</evidence>
<evidence type="ECO:0000313" key="3">
    <source>
        <dbReference type="EMBL" id="RKQ84851.1"/>
    </source>
</evidence>
<feature type="region of interest" description="Disordered" evidence="1">
    <location>
        <begin position="118"/>
        <end position="140"/>
    </location>
</feature>
<evidence type="ECO:0000256" key="1">
    <source>
        <dbReference type="SAM" id="MobiDB-lite"/>
    </source>
</evidence>
<name>A0A660KX16_9ACTN</name>
<dbReference type="Proteomes" id="UP000278962">
    <property type="component" value="Unassembled WGS sequence"/>
</dbReference>
<keyword evidence="4" id="KW-1185">Reference proteome</keyword>
<proteinExistence type="predicted"/>
<feature type="chain" id="PRO_5024896465" description="Lipoprotein" evidence="2">
    <location>
        <begin position="20"/>
        <end position="163"/>
    </location>
</feature>
<dbReference type="RefSeq" id="WP_147448104.1">
    <property type="nucleotide sequence ID" value="NZ_RBIL01000003.1"/>
</dbReference>
<comment type="caution">
    <text evidence="3">The sequence shown here is derived from an EMBL/GenBank/DDBJ whole genome shotgun (WGS) entry which is preliminary data.</text>
</comment>
<protein>
    <recommendedName>
        <fullName evidence="5">Lipoprotein</fullName>
    </recommendedName>
</protein>
<evidence type="ECO:0000256" key="2">
    <source>
        <dbReference type="SAM" id="SignalP"/>
    </source>
</evidence>
<keyword evidence="2" id="KW-0732">Signal</keyword>